<dbReference type="PANTHER" id="PTHR33164">
    <property type="entry name" value="TRANSCRIPTIONAL REGULATOR, MARR FAMILY"/>
    <property type="match status" value="1"/>
</dbReference>
<reference evidence="5 6" key="1">
    <citation type="submission" date="2019-02" db="EMBL/GenBank/DDBJ databases">
        <title>Bacterial novel species isolated from soil.</title>
        <authorList>
            <person name="Jung H.-Y."/>
        </authorList>
    </citation>
    <scope>NUCLEOTIDE SEQUENCE [LARGE SCALE GENOMIC DNA]</scope>
    <source>
        <strain evidence="5 6">1-3-3-3</strain>
    </source>
</reference>
<organism evidence="5 6">
    <name type="scientific">Hymenobacter persicinus</name>
    <dbReference type="NCBI Taxonomy" id="2025506"/>
    <lineage>
        <taxon>Bacteria</taxon>
        <taxon>Pseudomonadati</taxon>
        <taxon>Bacteroidota</taxon>
        <taxon>Cytophagia</taxon>
        <taxon>Cytophagales</taxon>
        <taxon>Hymenobacteraceae</taxon>
        <taxon>Hymenobacter</taxon>
    </lineage>
</organism>
<proteinExistence type="predicted"/>
<feature type="domain" description="HTH marR-type" evidence="4">
    <location>
        <begin position="3"/>
        <end position="136"/>
    </location>
</feature>
<keyword evidence="6" id="KW-1185">Reference proteome</keyword>
<dbReference type="EMBL" id="SEWE01000022">
    <property type="protein sequence ID" value="RYU79060.1"/>
    <property type="molecule type" value="Genomic_DNA"/>
</dbReference>
<dbReference type="PROSITE" id="PS50995">
    <property type="entry name" value="HTH_MARR_2"/>
    <property type="match status" value="1"/>
</dbReference>
<keyword evidence="1" id="KW-0805">Transcription regulation</keyword>
<evidence type="ECO:0000313" key="6">
    <source>
        <dbReference type="Proteomes" id="UP000294155"/>
    </source>
</evidence>
<dbReference type="AlphaFoldDB" id="A0A4Q5LAM8"/>
<dbReference type="GO" id="GO:0006950">
    <property type="term" value="P:response to stress"/>
    <property type="evidence" value="ECO:0007669"/>
    <property type="project" value="TreeGrafter"/>
</dbReference>
<protein>
    <submittedName>
        <fullName evidence="5">MarR family transcriptional regulator</fullName>
    </submittedName>
</protein>
<dbReference type="InterPro" id="IPR039422">
    <property type="entry name" value="MarR/SlyA-like"/>
</dbReference>
<evidence type="ECO:0000256" key="1">
    <source>
        <dbReference type="ARBA" id="ARBA00023015"/>
    </source>
</evidence>
<gene>
    <name evidence="5" type="ORF">EWM57_11910</name>
</gene>
<dbReference type="Proteomes" id="UP000294155">
    <property type="component" value="Unassembled WGS sequence"/>
</dbReference>
<evidence type="ECO:0000259" key="4">
    <source>
        <dbReference type="PROSITE" id="PS50995"/>
    </source>
</evidence>
<accession>A0A4Q5LAM8</accession>
<dbReference type="SUPFAM" id="SSF46785">
    <property type="entry name" value="Winged helix' DNA-binding domain"/>
    <property type="match status" value="1"/>
</dbReference>
<evidence type="ECO:0000256" key="3">
    <source>
        <dbReference type="ARBA" id="ARBA00023163"/>
    </source>
</evidence>
<dbReference type="SMART" id="SM00347">
    <property type="entry name" value="HTH_MARR"/>
    <property type="match status" value="1"/>
</dbReference>
<dbReference type="InterPro" id="IPR000835">
    <property type="entry name" value="HTH_MarR-typ"/>
</dbReference>
<comment type="caution">
    <text evidence="5">The sequence shown here is derived from an EMBL/GenBank/DDBJ whole genome shotgun (WGS) entry which is preliminary data.</text>
</comment>
<dbReference type="PANTHER" id="PTHR33164:SF64">
    <property type="entry name" value="TRANSCRIPTIONAL REGULATOR SLYA"/>
    <property type="match status" value="1"/>
</dbReference>
<dbReference type="InterPro" id="IPR036388">
    <property type="entry name" value="WH-like_DNA-bd_sf"/>
</dbReference>
<dbReference type="RefSeq" id="WP_129921376.1">
    <property type="nucleotide sequence ID" value="NZ_SEWE01000022.1"/>
</dbReference>
<dbReference type="Pfam" id="PF12802">
    <property type="entry name" value="MarR_2"/>
    <property type="match status" value="1"/>
</dbReference>
<evidence type="ECO:0000313" key="5">
    <source>
        <dbReference type="EMBL" id="RYU79060.1"/>
    </source>
</evidence>
<dbReference type="GO" id="GO:0003700">
    <property type="term" value="F:DNA-binding transcription factor activity"/>
    <property type="evidence" value="ECO:0007669"/>
    <property type="project" value="InterPro"/>
</dbReference>
<sequence>MLSSIVFYSLDKAIKSYRQMAQASLDAAGLAITIDQWLVLQVLLEHDDLTQAEIGMRVFKDQASVARILRLLLGHGYLTEEAAPDGRRRRLRVSAAGEQMLAAVEPLVLNNRRRALQGLSPADTELLQRLLEQISANCAPPD</sequence>
<dbReference type="OrthoDB" id="5327581at2"/>
<dbReference type="Gene3D" id="1.10.10.10">
    <property type="entry name" value="Winged helix-like DNA-binding domain superfamily/Winged helix DNA-binding domain"/>
    <property type="match status" value="1"/>
</dbReference>
<dbReference type="GO" id="GO:0003677">
    <property type="term" value="F:DNA binding"/>
    <property type="evidence" value="ECO:0007669"/>
    <property type="project" value="UniProtKB-KW"/>
</dbReference>
<keyword evidence="3" id="KW-0804">Transcription</keyword>
<dbReference type="InterPro" id="IPR036390">
    <property type="entry name" value="WH_DNA-bd_sf"/>
</dbReference>
<evidence type="ECO:0000256" key="2">
    <source>
        <dbReference type="ARBA" id="ARBA00023125"/>
    </source>
</evidence>
<name>A0A4Q5LAM8_9BACT</name>
<keyword evidence="2" id="KW-0238">DNA-binding</keyword>